<dbReference type="EMBL" id="VDEP01000003">
    <property type="protein sequence ID" value="KAA1138345.1"/>
    <property type="molecule type" value="Genomic_DNA"/>
</dbReference>
<feature type="signal peptide" evidence="2">
    <location>
        <begin position="1"/>
        <end position="24"/>
    </location>
</feature>
<sequence>MVFQPGRSLAVYGVLLLLITGTSVQYSSSILVKRVCQPTMEEKIPLAFSRPADPTLVECPLHVRRSETEFGMSSGPIDQLQAYHNGQPNFTHDGHGGYSRIVKETNNNSQTKPRESGHPGNGNGVAFNLDQGMAIPPPRKKQEERMVYQSPSSRPVG</sequence>
<accession>A0A5B0SLC9</accession>
<evidence type="ECO:0000256" key="2">
    <source>
        <dbReference type="SAM" id="SignalP"/>
    </source>
</evidence>
<dbReference type="AlphaFoldDB" id="A0A5B0SLC9"/>
<evidence type="ECO:0000256" key="1">
    <source>
        <dbReference type="SAM" id="MobiDB-lite"/>
    </source>
</evidence>
<gene>
    <name evidence="3" type="ORF">PGTUg99_032238</name>
</gene>
<feature type="region of interest" description="Disordered" evidence="1">
    <location>
        <begin position="92"/>
        <end position="157"/>
    </location>
</feature>
<evidence type="ECO:0000313" key="3">
    <source>
        <dbReference type="EMBL" id="KAA1138345.1"/>
    </source>
</evidence>
<reference evidence="3 4" key="1">
    <citation type="submission" date="2019-05" db="EMBL/GenBank/DDBJ databases">
        <title>Emergence of the Ug99 lineage of the wheat stem rust pathogen through somatic hybridization.</title>
        <authorList>
            <person name="Li F."/>
            <person name="Upadhyaya N.M."/>
            <person name="Sperschneider J."/>
            <person name="Matny O."/>
            <person name="Nguyen-Phuc H."/>
            <person name="Mago R."/>
            <person name="Raley C."/>
            <person name="Miller M.E."/>
            <person name="Silverstein K.A.T."/>
            <person name="Henningsen E."/>
            <person name="Hirsch C.D."/>
            <person name="Visser B."/>
            <person name="Pretorius Z.A."/>
            <person name="Steffenson B.J."/>
            <person name="Schwessinger B."/>
            <person name="Dodds P.N."/>
            <person name="Figueroa M."/>
        </authorList>
    </citation>
    <scope>NUCLEOTIDE SEQUENCE [LARGE SCALE GENOMIC DNA]</scope>
    <source>
        <strain evidence="3 4">Ug99</strain>
    </source>
</reference>
<proteinExistence type="predicted"/>
<keyword evidence="2" id="KW-0732">Signal</keyword>
<protein>
    <submittedName>
        <fullName evidence="3">Uncharacterized protein</fullName>
    </submittedName>
</protein>
<dbReference type="Proteomes" id="UP000325313">
    <property type="component" value="Unassembled WGS sequence"/>
</dbReference>
<name>A0A5B0SLC9_PUCGR</name>
<evidence type="ECO:0000313" key="4">
    <source>
        <dbReference type="Proteomes" id="UP000325313"/>
    </source>
</evidence>
<comment type="caution">
    <text evidence="3">The sequence shown here is derived from an EMBL/GenBank/DDBJ whole genome shotgun (WGS) entry which is preliminary data.</text>
</comment>
<organism evidence="3 4">
    <name type="scientific">Puccinia graminis f. sp. tritici</name>
    <dbReference type="NCBI Taxonomy" id="56615"/>
    <lineage>
        <taxon>Eukaryota</taxon>
        <taxon>Fungi</taxon>
        <taxon>Dikarya</taxon>
        <taxon>Basidiomycota</taxon>
        <taxon>Pucciniomycotina</taxon>
        <taxon>Pucciniomycetes</taxon>
        <taxon>Pucciniales</taxon>
        <taxon>Pucciniaceae</taxon>
        <taxon>Puccinia</taxon>
    </lineage>
</organism>
<feature type="chain" id="PRO_5023018200" evidence="2">
    <location>
        <begin position="25"/>
        <end position="157"/>
    </location>
</feature>